<protein>
    <recommendedName>
        <fullName evidence="3">DUF2971 domain-containing protein</fullName>
    </recommendedName>
</protein>
<dbReference type="EMBL" id="JAVDWR010000003">
    <property type="protein sequence ID" value="MDR7120577.1"/>
    <property type="molecule type" value="Genomic_DNA"/>
</dbReference>
<accession>A0ABU1VXY3</accession>
<gene>
    <name evidence="1" type="ORF">J2W69_001511</name>
</gene>
<sequence length="285" mass="32987">MRLFKFRQGNSDDLKALENSQLWFAKIDTLNDEEEFSWVLDKNVSDAEWVNLLCEFYQRRLARSNTPVQLDDMIKTVIRMQQPKAEINDIPHIFLKGIDSFLHDIKNSIGICSMAMASEEHIYPYPLTNPDIWKEYAKHTEGTATSKCYCLEYDSTVLDSFFDSGEDGKFTHGRVQYSENNKVIITVSDYAAYLKNERSSDLLRKTSKAAFTKKSKWMDEVEYRFISGRVGLQSIPVEALKAIYVPNTLEEKLRDKLFGIVERQYPSAEKIELTLETPSVGFRKL</sequence>
<dbReference type="InterPro" id="IPR021352">
    <property type="entry name" value="DUF2971"/>
</dbReference>
<proteinExistence type="predicted"/>
<dbReference type="Pfam" id="PF11185">
    <property type="entry name" value="DUF2971"/>
    <property type="match status" value="1"/>
</dbReference>
<dbReference type="Proteomes" id="UP001257909">
    <property type="component" value="Unassembled WGS sequence"/>
</dbReference>
<name>A0ABU1VXY3_9GAMM</name>
<evidence type="ECO:0000313" key="2">
    <source>
        <dbReference type="Proteomes" id="UP001257909"/>
    </source>
</evidence>
<comment type="caution">
    <text evidence="1">The sequence shown here is derived from an EMBL/GenBank/DDBJ whole genome shotgun (WGS) entry which is preliminary data.</text>
</comment>
<evidence type="ECO:0008006" key="3">
    <source>
        <dbReference type="Google" id="ProtNLM"/>
    </source>
</evidence>
<dbReference type="RefSeq" id="WP_310276163.1">
    <property type="nucleotide sequence ID" value="NZ_JAVDWR010000003.1"/>
</dbReference>
<reference evidence="1 2" key="1">
    <citation type="submission" date="2023-07" db="EMBL/GenBank/DDBJ databases">
        <title>Sorghum-associated microbial communities from plants grown in Nebraska, USA.</title>
        <authorList>
            <person name="Schachtman D."/>
        </authorList>
    </citation>
    <scope>NUCLEOTIDE SEQUENCE [LARGE SCALE GENOMIC DNA]</scope>
    <source>
        <strain evidence="1 2">4138</strain>
    </source>
</reference>
<evidence type="ECO:0000313" key="1">
    <source>
        <dbReference type="EMBL" id="MDR7120577.1"/>
    </source>
</evidence>
<organism evidence="1 2">
    <name type="scientific">Rheinheimera soli</name>
    <dbReference type="NCBI Taxonomy" id="443616"/>
    <lineage>
        <taxon>Bacteria</taxon>
        <taxon>Pseudomonadati</taxon>
        <taxon>Pseudomonadota</taxon>
        <taxon>Gammaproteobacteria</taxon>
        <taxon>Chromatiales</taxon>
        <taxon>Chromatiaceae</taxon>
        <taxon>Rheinheimera</taxon>
    </lineage>
</organism>
<keyword evidence="2" id="KW-1185">Reference proteome</keyword>